<dbReference type="HOGENOM" id="CLU_2684854_0_0_11"/>
<gene>
    <name evidence="2" type="ORF">HMPREF9306_01535</name>
</gene>
<evidence type="ECO:0000256" key="1">
    <source>
        <dbReference type="SAM" id="Phobius"/>
    </source>
</evidence>
<evidence type="ECO:0000313" key="3">
    <source>
        <dbReference type="Proteomes" id="UP000014417"/>
    </source>
</evidence>
<dbReference type="EMBL" id="AGZR01000009">
    <property type="protein sequence ID" value="EPD31977.1"/>
    <property type="molecule type" value="Genomic_DNA"/>
</dbReference>
<keyword evidence="3" id="KW-1185">Reference proteome</keyword>
<dbReference type="AlphaFoldDB" id="S2WH46"/>
<proteinExistence type="predicted"/>
<sequence length="74" mass="8314">MFLTNFLNVNNPNQTTARRENEQASLNYAHYPAIALICLFALLWPNMFGMAKNITAFVSADMALGTSMCMCMCR</sequence>
<protein>
    <submittedName>
        <fullName evidence="2">Uncharacterized protein</fullName>
    </submittedName>
</protein>
<accession>S2WH46</accession>
<name>S2WH46_9ACTN</name>
<keyword evidence="1" id="KW-0812">Transmembrane</keyword>
<organism evidence="2 3">
    <name type="scientific">Propionimicrobium lymphophilum ACS-093-V-SCH5</name>
    <dbReference type="NCBI Taxonomy" id="883161"/>
    <lineage>
        <taxon>Bacteria</taxon>
        <taxon>Bacillati</taxon>
        <taxon>Actinomycetota</taxon>
        <taxon>Actinomycetes</taxon>
        <taxon>Propionibacteriales</taxon>
        <taxon>Propionibacteriaceae</taxon>
        <taxon>Propionimicrobium</taxon>
    </lineage>
</organism>
<keyword evidence="1" id="KW-0472">Membrane</keyword>
<comment type="caution">
    <text evidence="2">The sequence shown here is derived from an EMBL/GenBank/DDBJ whole genome shotgun (WGS) entry which is preliminary data.</text>
</comment>
<feature type="transmembrane region" description="Helical" evidence="1">
    <location>
        <begin position="28"/>
        <end position="48"/>
    </location>
</feature>
<keyword evidence="1" id="KW-1133">Transmembrane helix</keyword>
<dbReference type="STRING" id="883161.HMPREF9306_01535"/>
<dbReference type="Proteomes" id="UP000014417">
    <property type="component" value="Unassembled WGS sequence"/>
</dbReference>
<evidence type="ECO:0000313" key="2">
    <source>
        <dbReference type="EMBL" id="EPD31977.1"/>
    </source>
</evidence>
<reference evidence="2 3" key="1">
    <citation type="submission" date="2013-04" db="EMBL/GenBank/DDBJ databases">
        <title>The Genome Sequence of Propionimicrobium lymphophilum ACS-093-V-SCH5.</title>
        <authorList>
            <consortium name="The Broad Institute Genomics Platform"/>
            <person name="Earl A."/>
            <person name="Ward D."/>
            <person name="Feldgarden M."/>
            <person name="Gevers D."/>
            <person name="Saerens B."/>
            <person name="Vaneechoutte M."/>
            <person name="Walker B."/>
            <person name="Young S."/>
            <person name="Zeng Q."/>
            <person name="Gargeya S."/>
            <person name="Fitzgerald M."/>
            <person name="Haas B."/>
            <person name="Abouelleil A."/>
            <person name="Allen A.W."/>
            <person name="Alvarado L."/>
            <person name="Arachchi H.M."/>
            <person name="Berlin A.M."/>
            <person name="Chapman S.B."/>
            <person name="Gainer-Dewar J."/>
            <person name="Goldberg J."/>
            <person name="Griggs A."/>
            <person name="Gujja S."/>
            <person name="Hansen M."/>
            <person name="Howarth C."/>
            <person name="Imamovic A."/>
            <person name="Ireland A."/>
            <person name="Larimer J."/>
            <person name="McCowan C."/>
            <person name="Murphy C."/>
            <person name="Pearson M."/>
            <person name="Poon T.W."/>
            <person name="Priest M."/>
            <person name="Roberts A."/>
            <person name="Saif S."/>
            <person name="Shea T."/>
            <person name="Sisk P."/>
            <person name="Sykes S."/>
            <person name="Wortman J."/>
            <person name="Nusbaum C."/>
            <person name="Birren B."/>
        </authorList>
    </citation>
    <scope>NUCLEOTIDE SEQUENCE [LARGE SCALE GENOMIC DNA]</scope>
    <source>
        <strain evidence="2 3">ACS-093-V-SCH5</strain>
    </source>
</reference>